<dbReference type="RefSeq" id="WP_276282517.1">
    <property type="nucleotide sequence ID" value="NZ_CP119810.1"/>
</dbReference>
<evidence type="ECO:0000313" key="2">
    <source>
        <dbReference type="Proteomes" id="UP001596407"/>
    </source>
</evidence>
<dbReference type="GeneID" id="79305278"/>
<dbReference type="Proteomes" id="UP001596407">
    <property type="component" value="Unassembled WGS sequence"/>
</dbReference>
<name>A0ABD5WJN9_9EURY</name>
<reference evidence="1 2" key="1">
    <citation type="journal article" date="2019" name="Int. J. Syst. Evol. Microbiol.">
        <title>The Global Catalogue of Microorganisms (GCM) 10K type strain sequencing project: providing services to taxonomists for standard genome sequencing and annotation.</title>
        <authorList>
            <consortium name="The Broad Institute Genomics Platform"/>
            <consortium name="The Broad Institute Genome Sequencing Center for Infectious Disease"/>
            <person name="Wu L."/>
            <person name="Ma J."/>
        </authorList>
    </citation>
    <scope>NUCLEOTIDE SEQUENCE [LARGE SCALE GENOMIC DNA]</scope>
    <source>
        <strain evidence="1 2">DT72</strain>
    </source>
</reference>
<gene>
    <name evidence="1" type="ORF">ACFQJ6_00565</name>
</gene>
<accession>A0ABD5WJN9</accession>
<evidence type="ECO:0000313" key="1">
    <source>
        <dbReference type="EMBL" id="MFC7078846.1"/>
    </source>
</evidence>
<dbReference type="EMBL" id="JBHSZH010000001">
    <property type="protein sequence ID" value="MFC7078846.1"/>
    <property type="molecule type" value="Genomic_DNA"/>
</dbReference>
<comment type="caution">
    <text evidence="1">The sequence shown here is derived from an EMBL/GenBank/DDBJ whole genome shotgun (WGS) entry which is preliminary data.</text>
</comment>
<protein>
    <submittedName>
        <fullName evidence="1">Uncharacterized protein</fullName>
    </submittedName>
</protein>
<keyword evidence="2" id="KW-1185">Reference proteome</keyword>
<proteinExistence type="predicted"/>
<organism evidence="1 2">
    <name type="scientific">Halorussus caseinilyticus</name>
    <dbReference type="NCBI Taxonomy" id="3034025"/>
    <lineage>
        <taxon>Archaea</taxon>
        <taxon>Methanobacteriati</taxon>
        <taxon>Methanobacteriota</taxon>
        <taxon>Stenosarchaea group</taxon>
        <taxon>Halobacteria</taxon>
        <taxon>Halobacteriales</taxon>
        <taxon>Haladaptataceae</taxon>
        <taxon>Halorussus</taxon>
    </lineage>
</organism>
<dbReference type="AlphaFoldDB" id="A0ABD5WJN9"/>
<sequence length="42" mass="4895">MTNVGEDDEPSIVQPVYVYTGPKFLADLKLRIGEWLDERRGW</sequence>